<evidence type="ECO:0000313" key="2">
    <source>
        <dbReference type="EMBL" id="RPB23802.1"/>
    </source>
</evidence>
<proteinExistence type="predicted"/>
<sequence length="97" mass="10732">MLEFGREGGVKRRRASKPSSWSTPVSSSLTGSCLCHSNHRMASPPKDVLFGPIQDWGLGHSKLTLEFDGEGGVKKRRQYSLEDVTNWVAIPEFGERG</sequence>
<dbReference type="AlphaFoldDB" id="A0A3N4LRD1"/>
<reference evidence="2 3" key="1">
    <citation type="journal article" date="2018" name="Nat. Ecol. Evol.">
        <title>Pezizomycetes genomes reveal the molecular basis of ectomycorrhizal truffle lifestyle.</title>
        <authorList>
            <person name="Murat C."/>
            <person name="Payen T."/>
            <person name="Noel B."/>
            <person name="Kuo A."/>
            <person name="Morin E."/>
            <person name="Chen J."/>
            <person name="Kohler A."/>
            <person name="Krizsan K."/>
            <person name="Balestrini R."/>
            <person name="Da Silva C."/>
            <person name="Montanini B."/>
            <person name="Hainaut M."/>
            <person name="Levati E."/>
            <person name="Barry K.W."/>
            <person name="Belfiori B."/>
            <person name="Cichocki N."/>
            <person name="Clum A."/>
            <person name="Dockter R.B."/>
            <person name="Fauchery L."/>
            <person name="Guy J."/>
            <person name="Iotti M."/>
            <person name="Le Tacon F."/>
            <person name="Lindquist E.A."/>
            <person name="Lipzen A."/>
            <person name="Malagnac F."/>
            <person name="Mello A."/>
            <person name="Molinier V."/>
            <person name="Miyauchi S."/>
            <person name="Poulain J."/>
            <person name="Riccioni C."/>
            <person name="Rubini A."/>
            <person name="Sitrit Y."/>
            <person name="Splivallo R."/>
            <person name="Traeger S."/>
            <person name="Wang M."/>
            <person name="Zifcakova L."/>
            <person name="Wipf D."/>
            <person name="Zambonelli A."/>
            <person name="Paolocci F."/>
            <person name="Nowrousian M."/>
            <person name="Ottonello S."/>
            <person name="Baldrian P."/>
            <person name="Spatafora J.W."/>
            <person name="Henrissat B."/>
            <person name="Nagy L.G."/>
            <person name="Aury J.M."/>
            <person name="Wincker P."/>
            <person name="Grigoriev I.V."/>
            <person name="Bonfante P."/>
            <person name="Martin F.M."/>
        </authorList>
    </citation>
    <scope>NUCLEOTIDE SEQUENCE [LARGE SCALE GENOMIC DNA]</scope>
    <source>
        <strain evidence="2 3">ATCC MYA-4762</strain>
    </source>
</reference>
<gene>
    <name evidence="2" type="ORF">L211DRAFT_222651</name>
</gene>
<feature type="region of interest" description="Disordered" evidence="1">
    <location>
        <begin position="1"/>
        <end position="30"/>
    </location>
</feature>
<accession>A0A3N4LRD1</accession>
<dbReference type="PROSITE" id="PS51257">
    <property type="entry name" value="PROKAR_LIPOPROTEIN"/>
    <property type="match status" value="1"/>
</dbReference>
<keyword evidence="3" id="KW-1185">Reference proteome</keyword>
<dbReference type="InParanoid" id="A0A3N4LRD1"/>
<feature type="compositionally biased region" description="Low complexity" evidence="1">
    <location>
        <begin position="17"/>
        <end position="30"/>
    </location>
</feature>
<name>A0A3N4LRD1_9PEZI</name>
<feature type="compositionally biased region" description="Basic and acidic residues" evidence="1">
    <location>
        <begin position="1"/>
        <end position="10"/>
    </location>
</feature>
<evidence type="ECO:0000256" key="1">
    <source>
        <dbReference type="SAM" id="MobiDB-lite"/>
    </source>
</evidence>
<protein>
    <submittedName>
        <fullName evidence="2">Uncharacterized protein</fullName>
    </submittedName>
</protein>
<dbReference type="Proteomes" id="UP000267821">
    <property type="component" value="Unassembled WGS sequence"/>
</dbReference>
<organism evidence="2 3">
    <name type="scientific">Terfezia boudieri ATCC MYA-4762</name>
    <dbReference type="NCBI Taxonomy" id="1051890"/>
    <lineage>
        <taxon>Eukaryota</taxon>
        <taxon>Fungi</taxon>
        <taxon>Dikarya</taxon>
        <taxon>Ascomycota</taxon>
        <taxon>Pezizomycotina</taxon>
        <taxon>Pezizomycetes</taxon>
        <taxon>Pezizales</taxon>
        <taxon>Pezizaceae</taxon>
        <taxon>Terfezia</taxon>
    </lineage>
</organism>
<evidence type="ECO:0000313" key="3">
    <source>
        <dbReference type="Proteomes" id="UP000267821"/>
    </source>
</evidence>
<dbReference type="EMBL" id="ML121544">
    <property type="protein sequence ID" value="RPB23802.1"/>
    <property type="molecule type" value="Genomic_DNA"/>
</dbReference>